<gene>
    <name evidence="1" type="ORF">GALL_505850</name>
</gene>
<reference evidence="1" key="1">
    <citation type="submission" date="2016-10" db="EMBL/GenBank/DDBJ databases">
        <title>Sequence of Gallionella enrichment culture.</title>
        <authorList>
            <person name="Poehlein A."/>
            <person name="Muehling M."/>
            <person name="Daniel R."/>
        </authorList>
    </citation>
    <scope>NUCLEOTIDE SEQUENCE</scope>
</reference>
<comment type="caution">
    <text evidence="1">The sequence shown here is derived from an EMBL/GenBank/DDBJ whole genome shotgun (WGS) entry which is preliminary data.</text>
</comment>
<dbReference type="EMBL" id="MLJW01005673">
    <property type="protein sequence ID" value="OIQ67835.1"/>
    <property type="molecule type" value="Genomic_DNA"/>
</dbReference>
<organism evidence="1">
    <name type="scientific">mine drainage metagenome</name>
    <dbReference type="NCBI Taxonomy" id="410659"/>
    <lineage>
        <taxon>unclassified sequences</taxon>
        <taxon>metagenomes</taxon>
        <taxon>ecological metagenomes</taxon>
    </lineage>
</organism>
<proteinExistence type="predicted"/>
<protein>
    <submittedName>
        <fullName evidence="1">Uncharacterized protein</fullName>
    </submittedName>
</protein>
<sequence>MAQALHGMLYFAHALAQFTATGVKQAQAIKHGTSRTQRQIVLKMGADGDPGGAQDGIDQAHQAVLKQIVIGHAGR</sequence>
<dbReference type="AlphaFoldDB" id="A0A1J5PRB9"/>
<accession>A0A1J5PRB9</accession>
<evidence type="ECO:0000313" key="1">
    <source>
        <dbReference type="EMBL" id="OIQ67835.1"/>
    </source>
</evidence>
<name>A0A1J5PRB9_9ZZZZ</name>